<dbReference type="EMBL" id="JARSBO010000002">
    <property type="protein sequence ID" value="MDG4718087.1"/>
    <property type="molecule type" value="Genomic_DNA"/>
</dbReference>
<protein>
    <submittedName>
        <fullName evidence="1">Uncharacterized protein</fullName>
    </submittedName>
</protein>
<dbReference type="Proteomes" id="UP001529180">
    <property type="component" value="Unassembled WGS sequence"/>
</dbReference>
<gene>
    <name evidence="1" type="ORF">P7680_03710</name>
</gene>
<accession>A0ABT6G7Q4</accession>
<comment type="caution">
    <text evidence="1">The sequence shown here is derived from an EMBL/GenBank/DDBJ whole genome shotgun (WGS) entry which is preliminary data.</text>
</comment>
<organism evidence="1 2">
    <name type="scientific">Thalassospira aquimaris</name>
    <dbReference type="NCBI Taxonomy" id="3037796"/>
    <lineage>
        <taxon>Bacteria</taxon>
        <taxon>Pseudomonadati</taxon>
        <taxon>Pseudomonadota</taxon>
        <taxon>Alphaproteobacteria</taxon>
        <taxon>Rhodospirillales</taxon>
        <taxon>Thalassospiraceae</taxon>
        <taxon>Thalassospira</taxon>
    </lineage>
</organism>
<reference evidence="1 2" key="1">
    <citation type="submission" date="2023-03" db="EMBL/GenBank/DDBJ databases">
        <title>Strain FZY0004 represents a novel species in the genus Thalassospira isolated from seawater.</title>
        <authorList>
            <person name="Fu Z.-Y."/>
        </authorList>
    </citation>
    <scope>NUCLEOTIDE SEQUENCE [LARGE SCALE GENOMIC DNA]</scope>
    <source>
        <strain evidence="1 2">FZY0004</strain>
    </source>
</reference>
<evidence type="ECO:0000313" key="1">
    <source>
        <dbReference type="EMBL" id="MDG4718087.1"/>
    </source>
</evidence>
<dbReference type="RefSeq" id="WP_258547856.1">
    <property type="nucleotide sequence ID" value="NZ_JARSBO010000002.1"/>
</dbReference>
<sequence>MRKTALLLFTMIGLGVAAYFVLPLTPIPDYVKSVIDRASMMFGQ</sequence>
<name>A0ABT6G7Q4_9PROT</name>
<evidence type="ECO:0000313" key="2">
    <source>
        <dbReference type="Proteomes" id="UP001529180"/>
    </source>
</evidence>
<proteinExistence type="predicted"/>
<keyword evidence="2" id="KW-1185">Reference proteome</keyword>